<dbReference type="InterPro" id="IPR040370">
    <property type="entry name" value="CCDC74A/CCDC74B/CCDC92"/>
</dbReference>
<evidence type="ECO:0000256" key="3">
    <source>
        <dbReference type="SAM" id="MobiDB-lite"/>
    </source>
</evidence>
<reference evidence="5" key="1">
    <citation type="submission" date="2022-01" db="EMBL/GenBank/DDBJ databases">
        <authorList>
            <person name="King R."/>
        </authorList>
    </citation>
    <scope>NUCLEOTIDE SEQUENCE</scope>
</reference>
<dbReference type="AlphaFoldDB" id="A0A9P0MRH1"/>
<feature type="region of interest" description="Disordered" evidence="3">
    <location>
        <begin position="233"/>
        <end position="261"/>
    </location>
</feature>
<evidence type="ECO:0000313" key="6">
    <source>
        <dbReference type="Proteomes" id="UP001152798"/>
    </source>
</evidence>
<gene>
    <name evidence="5" type="ORF">NEZAVI_LOCUS9288</name>
</gene>
<dbReference type="EMBL" id="OV725080">
    <property type="protein sequence ID" value="CAH1399957.1"/>
    <property type="molecule type" value="Genomic_DNA"/>
</dbReference>
<dbReference type="Proteomes" id="UP001152798">
    <property type="component" value="Chromosome 4"/>
</dbReference>
<feature type="compositionally biased region" description="Low complexity" evidence="3">
    <location>
        <begin position="244"/>
        <end position="253"/>
    </location>
</feature>
<dbReference type="OrthoDB" id="2155209at2759"/>
<organism evidence="5 6">
    <name type="scientific">Nezara viridula</name>
    <name type="common">Southern green stink bug</name>
    <name type="synonym">Cimex viridulus</name>
    <dbReference type="NCBI Taxonomy" id="85310"/>
    <lineage>
        <taxon>Eukaryota</taxon>
        <taxon>Metazoa</taxon>
        <taxon>Ecdysozoa</taxon>
        <taxon>Arthropoda</taxon>
        <taxon>Hexapoda</taxon>
        <taxon>Insecta</taxon>
        <taxon>Pterygota</taxon>
        <taxon>Neoptera</taxon>
        <taxon>Paraneoptera</taxon>
        <taxon>Hemiptera</taxon>
        <taxon>Heteroptera</taxon>
        <taxon>Panheteroptera</taxon>
        <taxon>Pentatomomorpha</taxon>
        <taxon>Pentatomoidea</taxon>
        <taxon>Pentatomidae</taxon>
        <taxon>Pentatominae</taxon>
        <taxon>Nezara</taxon>
    </lineage>
</organism>
<proteinExistence type="predicted"/>
<evidence type="ECO:0000313" key="5">
    <source>
        <dbReference type="EMBL" id="CAH1399957.1"/>
    </source>
</evidence>
<evidence type="ECO:0000256" key="1">
    <source>
        <dbReference type="ARBA" id="ARBA00023054"/>
    </source>
</evidence>
<keyword evidence="1 2" id="KW-0175">Coiled coil</keyword>
<feature type="domain" description="CCDC92/74 N-terminal" evidence="4">
    <location>
        <begin position="83"/>
        <end position="130"/>
    </location>
</feature>
<feature type="region of interest" description="Disordered" evidence="3">
    <location>
        <begin position="304"/>
        <end position="353"/>
    </location>
</feature>
<protein>
    <recommendedName>
        <fullName evidence="4">CCDC92/74 N-terminal domain-containing protein</fullName>
    </recommendedName>
</protein>
<feature type="coiled-coil region" evidence="2">
    <location>
        <begin position="84"/>
        <end position="122"/>
    </location>
</feature>
<dbReference type="InterPro" id="IPR039496">
    <property type="entry name" value="CCDC92/74_N"/>
</dbReference>
<dbReference type="Pfam" id="PF14916">
    <property type="entry name" value="CCDC92"/>
    <property type="match status" value="1"/>
</dbReference>
<sequence>MSIPESIILSIDRTTLPPLQRVSKKPSRRYSLYASDVSETIMPPHTKIENWLGNQHLIGKKNGESLRSESILLPCMSSDPLLRITQLEQNLRFLQEQHHSMLSSLHQEIESLRIRNRDLQFQLIFGNPGNPIINSSSDSSPDDCKPKIVLTPKEVNTRPLQVEILEKEVSELKTALLEANSKNSSLTQLVDYQKKQIEIIKKEKETEQQTRLDDAENLIKRLIKENEEQRKEVSTLRSQINKASGSGNRYNGGRRNGDYQRFPPLQAQTYWGNGSQKHRTSPEYHNARGQLDQEVVGQPAPALPHLTRTYSQPSQNQRHRYYSNGNHFYHGDEGDGRRRYRGRGGSGNHKDDN</sequence>
<evidence type="ECO:0000256" key="2">
    <source>
        <dbReference type="SAM" id="Coils"/>
    </source>
</evidence>
<dbReference type="PANTHER" id="PTHR14882">
    <property type="entry name" value="COILED-COIL DOMAIN-CONTAINING 74A"/>
    <property type="match status" value="1"/>
</dbReference>
<evidence type="ECO:0000259" key="4">
    <source>
        <dbReference type="Pfam" id="PF14916"/>
    </source>
</evidence>
<accession>A0A9P0MRH1</accession>
<dbReference type="PANTHER" id="PTHR14882:SF5">
    <property type="entry name" value="COILED-COIL DOMAIN CONTAINING 74A"/>
    <property type="match status" value="1"/>
</dbReference>
<keyword evidence="6" id="KW-1185">Reference proteome</keyword>
<name>A0A9P0MRH1_NEZVI</name>